<dbReference type="InterPro" id="IPR004360">
    <property type="entry name" value="Glyas_Fos-R_dOase_dom"/>
</dbReference>
<dbReference type="AlphaFoldDB" id="A0A6B0GGD7"/>
<evidence type="ECO:0000313" key="4">
    <source>
        <dbReference type="Proteomes" id="UP000451471"/>
    </source>
</evidence>
<dbReference type="PROSITE" id="PS51819">
    <property type="entry name" value="VOC"/>
    <property type="match status" value="1"/>
</dbReference>
<dbReference type="InterPro" id="IPR029068">
    <property type="entry name" value="Glyas_Bleomycin-R_OHBP_Dase"/>
</dbReference>
<proteinExistence type="predicted"/>
<name>A0A6B0GGD7_9EURY</name>
<accession>A0A6B0GGD7</accession>
<dbReference type="Gene3D" id="3.10.180.10">
    <property type="entry name" value="2,3-Dihydroxybiphenyl 1,2-Dioxygenase, domain 1"/>
    <property type="match status" value="1"/>
</dbReference>
<reference evidence="3 4" key="1">
    <citation type="submission" date="2019-12" db="EMBL/GenBank/DDBJ databases">
        <title>Halocatena pleomorpha gen. nov. sp. nov., an extremely halophilic archaeon of family Halobacteriaceae isolated from saltpan soil.</title>
        <authorList>
            <person name="Pal Y."/>
            <person name="Verma A."/>
            <person name="Krishnamurthi S."/>
            <person name="Kumar P."/>
        </authorList>
    </citation>
    <scope>NUCLEOTIDE SEQUENCE [LARGE SCALE GENOMIC DNA]</scope>
    <source>
        <strain evidence="3 4">JCM 16495</strain>
    </source>
</reference>
<dbReference type="OrthoDB" id="6111at2157"/>
<dbReference type="Pfam" id="PF00903">
    <property type="entry name" value="Glyoxalase"/>
    <property type="match status" value="1"/>
</dbReference>
<dbReference type="SUPFAM" id="SSF54593">
    <property type="entry name" value="Glyoxalase/Bleomycin resistance protein/Dihydroxybiphenyl dioxygenase"/>
    <property type="match status" value="1"/>
</dbReference>
<feature type="domain" description="VOC" evidence="2">
    <location>
        <begin position="11"/>
        <end position="116"/>
    </location>
</feature>
<evidence type="ECO:0000256" key="1">
    <source>
        <dbReference type="SAM" id="MobiDB-lite"/>
    </source>
</evidence>
<feature type="region of interest" description="Disordered" evidence="1">
    <location>
        <begin position="89"/>
        <end position="118"/>
    </location>
</feature>
<dbReference type="RefSeq" id="WP_158203605.1">
    <property type="nucleotide sequence ID" value="NZ_WSZK01000012.1"/>
</dbReference>
<dbReference type="EMBL" id="WSZK01000012">
    <property type="protein sequence ID" value="MWG33882.1"/>
    <property type="molecule type" value="Genomic_DNA"/>
</dbReference>
<dbReference type="Proteomes" id="UP000451471">
    <property type="component" value="Unassembled WGS sequence"/>
</dbReference>
<evidence type="ECO:0000259" key="2">
    <source>
        <dbReference type="PROSITE" id="PS51819"/>
    </source>
</evidence>
<organism evidence="3 4">
    <name type="scientific">Halomarina oriensis</name>
    <dbReference type="NCBI Taxonomy" id="671145"/>
    <lineage>
        <taxon>Archaea</taxon>
        <taxon>Methanobacteriati</taxon>
        <taxon>Methanobacteriota</taxon>
        <taxon>Stenosarchaea group</taxon>
        <taxon>Halobacteria</taxon>
        <taxon>Halobacteriales</taxon>
        <taxon>Natronomonadaceae</taxon>
        <taxon>Halomarina</taxon>
    </lineage>
</organism>
<sequence length="118" mass="13002">MGTGTDSGATPLGGLTLHVADVERSLQFYRRLPGVELRHHEPGTVARLRIGTGWLTLLNLEEGRFHVRVDCDDLDGFYETCLTSGLDVPPPRDMPWGERASLAMDPDGNVVEFGQPRD</sequence>
<keyword evidence="4" id="KW-1185">Reference proteome</keyword>
<comment type="caution">
    <text evidence="3">The sequence shown here is derived from an EMBL/GenBank/DDBJ whole genome shotgun (WGS) entry which is preliminary data.</text>
</comment>
<dbReference type="InterPro" id="IPR037523">
    <property type="entry name" value="VOC_core"/>
</dbReference>
<evidence type="ECO:0000313" key="3">
    <source>
        <dbReference type="EMBL" id="MWG33882.1"/>
    </source>
</evidence>
<gene>
    <name evidence="3" type="ORF">GQS65_05125</name>
</gene>
<protein>
    <recommendedName>
        <fullName evidence="2">VOC domain-containing protein</fullName>
    </recommendedName>
</protein>